<protein>
    <recommendedName>
        <fullName evidence="6">ECF transporter S component</fullName>
    </recommendedName>
</protein>
<feature type="transmembrane region" description="Helical" evidence="3">
    <location>
        <begin position="114"/>
        <end position="135"/>
    </location>
</feature>
<accession>G9YGZ1</accession>
<dbReference type="PATRIC" id="fig|861450.3.peg.862"/>
<keyword evidence="1 3" id="KW-0812">Transmembrane</keyword>
<dbReference type="AlphaFoldDB" id="G9YGZ1"/>
<dbReference type="PANTHER" id="PTHR37815:SF3">
    <property type="entry name" value="UPF0397 PROTEIN SPR0429"/>
    <property type="match status" value="1"/>
</dbReference>
<keyword evidence="5" id="KW-1185">Reference proteome</keyword>
<feature type="transmembrane region" description="Helical" evidence="3">
    <location>
        <begin position="147"/>
        <end position="166"/>
    </location>
</feature>
<dbReference type="GO" id="GO:0016020">
    <property type="term" value="C:membrane"/>
    <property type="evidence" value="ECO:0007669"/>
    <property type="project" value="InterPro"/>
</dbReference>
<proteinExistence type="predicted"/>
<evidence type="ECO:0000313" key="4">
    <source>
        <dbReference type="EMBL" id="EHM41689.1"/>
    </source>
</evidence>
<feature type="transmembrane region" description="Helical" evidence="3">
    <location>
        <begin position="80"/>
        <end position="102"/>
    </location>
</feature>
<evidence type="ECO:0000256" key="3">
    <source>
        <dbReference type="SAM" id="Phobius"/>
    </source>
</evidence>
<organism evidence="4 5">
    <name type="scientific">Anaeroglobus geminatus F0357</name>
    <dbReference type="NCBI Taxonomy" id="861450"/>
    <lineage>
        <taxon>Bacteria</taxon>
        <taxon>Bacillati</taxon>
        <taxon>Bacillota</taxon>
        <taxon>Negativicutes</taxon>
        <taxon>Veillonellales</taxon>
        <taxon>Veillonellaceae</taxon>
        <taxon>Anaeroglobus</taxon>
    </lineage>
</organism>
<evidence type="ECO:0000313" key="5">
    <source>
        <dbReference type="Proteomes" id="UP000005481"/>
    </source>
</evidence>
<dbReference type="Pfam" id="PF07155">
    <property type="entry name" value="ECF-ribofla_trS"/>
    <property type="match status" value="1"/>
</dbReference>
<sequence length="180" mass="19531">MMKAKPSTTAAESIISTKRLTMAALFMAMNIALSSFGIPVPGGHLYINDIVICLAALLFTPKEALFVGGIGAFLGDFFFYPAPMFVSLVTHGIQAGAIAYIIARTKGGKSRGKIIMALMVGAVIMVTGYSLGRAYVYSTPEYSLIKLPFEILQAMIGVVCSYFLYFHTSVRDIWKKHIEG</sequence>
<dbReference type="Proteomes" id="UP000005481">
    <property type="component" value="Unassembled WGS sequence"/>
</dbReference>
<keyword evidence="3" id="KW-0472">Membrane</keyword>
<dbReference type="EMBL" id="AGCJ01000030">
    <property type="protein sequence ID" value="EHM41689.1"/>
    <property type="molecule type" value="Genomic_DNA"/>
</dbReference>
<dbReference type="Gene3D" id="1.10.1760.20">
    <property type="match status" value="1"/>
</dbReference>
<evidence type="ECO:0000256" key="1">
    <source>
        <dbReference type="ARBA" id="ARBA00022692"/>
    </source>
</evidence>
<dbReference type="PANTHER" id="PTHR37815">
    <property type="entry name" value="UPF0397 PROTEIN BC_2624-RELATED"/>
    <property type="match status" value="1"/>
</dbReference>
<reference evidence="4 5" key="1">
    <citation type="submission" date="2011-08" db="EMBL/GenBank/DDBJ databases">
        <authorList>
            <person name="Weinstock G."/>
            <person name="Sodergren E."/>
            <person name="Clifton S."/>
            <person name="Fulton L."/>
            <person name="Fulton B."/>
            <person name="Courtney L."/>
            <person name="Fronick C."/>
            <person name="Harrison M."/>
            <person name="Strong C."/>
            <person name="Farmer C."/>
            <person name="Delahaunty K."/>
            <person name="Markovic C."/>
            <person name="Hall O."/>
            <person name="Minx P."/>
            <person name="Tomlinson C."/>
            <person name="Mitreva M."/>
            <person name="Hou S."/>
            <person name="Chen J."/>
            <person name="Wollam A."/>
            <person name="Pepin K.H."/>
            <person name="Johnson M."/>
            <person name="Bhonagiri V."/>
            <person name="Zhang X."/>
            <person name="Suruliraj S."/>
            <person name="Warren W."/>
            <person name="Chinwalla A."/>
            <person name="Mardis E.R."/>
            <person name="Wilson R.K."/>
        </authorList>
    </citation>
    <scope>NUCLEOTIDE SEQUENCE [LARGE SCALE GENOMIC DNA]</scope>
    <source>
        <strain evidence="4 5">F0357</strain>
    </source>
</reference>
<dbReference type="HOGENOM" id="CLU_084705_1_1_9"/>
<feature type="transmembrane region" description="Helical" evidence="3">
    <location>
        <begin position="20"/>
        <end position="38"/>
    </location>
</feature>
<comment type="caution">
    <text evidence="4">The sequence shown here is derived from an EMBL/GenBank/DDBJ whole genome shotgun (WGS) entry which is preliminary data.</text>
</comment>
<evidence type="ECO:0000256" key="2">
    <source>
        <dbReference type="ARBA" id="ARBA00022989"/>
    </source>
</evidence>
<dbReference type="STRING" id="861450.HMPREF0080_00911"/>
<dbReference type="RefSeq" id="WP_006789897.1">
    <property type="nucleotide sequence ID" value="NZ_JH417580.1"/>
</dbReference>
<keyword evidence="2 3" id="KW-1133">Transmembrane helix</keyword>
<dbReference type="InterPro" id="IPR009825">
    <property type="entry name" value="ECF_substrate-spec-like"/>
</dbReference>
<gene>
    <name evidence="4" type="ORF">HMPREF0080_00911</name>
</gene>
<dbReference type="eggNOG" id="COG4720">
    <property type="taxonomic scope" value="Bacteria"/>
</dbReference>
<name>G9YGZ1_9FIRM</name>
<evidence type="ECO:0008006" key="6">
    <source>
        <dbReference type="Google" id="ProtNLM"/>
    </source>
</evidence>